<keyword evidence="3" id="KW-1185">Reference proteome</keyword>
<sequence length="142" mass="15776">MSVHSALLAITSFIGSLVGFYVCYRTLITLEQVAETARMRICMMNTMALAFIFAMFVELATGSKSLAVLVPFISVCVPMVWGMKEFGILEIGEIGITSLMSISMSVMLLGMVNNRVVWLIQMCLLLVEMLLFFAVTNVFPRE</sequence>
<keyword evidence="1" id="KW-0812">Transmembrane</keyword>
<comment type="caution">
    <text evidence="2">The sequence shown here is derived from an EMBL/GenBank/DDBJ whole genome shotgun (WGS) entry which is preliminary data.</text>
</comment>
<evidence type="ECO:0000256" key="1">
    <source>
        <dbReference type="SAM" id="Phobius"/>
    </source>
</evidence>
<gene>
    <name evidence="2" type="ORF">ACFSB2_08710</name>
</gene>
<accession>A0ABW4JGD0</accession>
<feature type="transmembrane region" description="Helical" evidence="1">
    <location>
        <begin position="94"/>
        <end position="112"/>
    </location>
</feature>
<evidence type="ECO:0000313" key="3">
    <source>
        <dbReference type="Proteomes" id="UP001597079"/>
    </source>
</evidence>
<feature type="transmembrane region" description="Helical" evidence="1">
    <location>
        <begin position="118"/>
        <end position="139"/>
    </location>
</feature>
<name>A0ABW4JGD0_9BACL</name>
<dbReference type="RefSeq" id="WP_377942650.1">
    <property type="nucleotide sequence ID" value="NZ_JBHUCX010000021.1"/>
</dbReference>
<reference evidence="3" key="1">
    <citation type="journal article" date="2019" name="Int. J. Syst. Evol. Microbiol.">
        <title>The Global Catalogue of Microorganisms (GCM) 10K type strain sequencing project: providing services to taxonomists for standard genome sequencing and annotation.</title>
        <authorList>
            <consortium name="The Broad Institute Genomics Platform"/>
            <consortium name="The Broad Institute Genome Sequencing Center for Infectious Disease"/>
            <person name="Wu L."/>
            <person name="Ma J."/>
        </authorList>
    </citation>
    <scope>NUCLEOTIDE SEQUENCE [LARGE SCALE GENOMIC DNA]</scope>
    <source>
        <strain evidence="3">CGMCC 1.12286</strain>
    </source>
</reference>
<keyword evidence="1" id="KW-1133">Transmembrane helix</keyword>
<dbReference type="Proteomes" id="UP001597079">
    <property type="component" value="Unassembled WGS sequence"/>
</dbReference>
<feature type="transmembrane region" description="Helical" evidence="1">
    <location>
        <begin position="39"/>
        <end position="59"/>
    </location>
</feature>
<protein>
    <recommendedName>
        <fullName evidence="4">EamA domain-containing protein</fullName>
    </recommendedName>
</protein>
<proteinExistence type="predicted"/>
<dbReference type="EMBL" id="JBHUCX010000021">
    <property type="protein sequence ID" value="MFD1674778.1"/>
    <property type="molecule type" value="Genomic_DNA"/>
</dbReference>
<feature type="transmembrane region" description="Helical" evidence="1">
    <location>
        <begin position="6"/>
        <end position="27"/>
    </location>
</feature>
<organism evidence="2 3">
    <name type="scientific">Alicyclobacillus fodiniaquatilis</name>
    <dbReference type="NCBI Taxonomy" id="1661150"/>
    <lineage>
        <taxon>Bacteria</taxon>
        <taxon>Bacillati</taxon>
        <taxon>Bacillota</taxon>
        <taxon>Bacilli</taxon>
        <taxon>Bacillales</taxon>
        <taxon>Alicyclobacillaceae</taxon>
        <taxon>Alicyclobacillus</taxon>
    </lineage>
</organism>
<evidence type="ECO:0008006" key="4">
    <source>
        <dbReference type="Google" id="ProtNLM"/>
    </source>
</evidence>
<keyword evidence="1" id="KW-0472">Membrane</keyword>
<evidence type="ECO:0000313" key="2">
    <source>
        <dbReference type="EMBL" id="MFD1674778.1"/>
    </source>
</evidence>